<dbReference type="AlphaFoldDB" id="A0A518AN95"/>
<dbReference type="KEGG" id="amuc:Pan181_23810"/>
<sequence length="158" mass="17178" precursor="true">MTPNIRCSSFMALLVLLAICSLTGCTKKAPVVRLNSSAMTTLAEKQAALAPYLTCQLPCTDLDFSLVYHDPSNDRLPGPLYYDICVAADIAPDELATWTAGTSLVPDAEAVRECFAFSTLATNLSATVEWQLYQSADRSKTILYSADNDLVLARWTSD</sequence>
<evidence type="ECO:0008006" key="4">
    <source>
        <dbReference type="Google" id="ProtNLM"/>
    </source>
</evidence>
<organism evidence="2 3">
    <name type="scientific">Aeoliella mucimassa</name>
    <dbReference type="NCBI Taxonomy" id="2527972"/>
    <lineage>
        <taxon>Bacteria</taxon>
        <taxon>Pseudomonadati</taxon>
        <taxon>Planctomycetota</taxon>
        <taxon>Planctomycetia</taxon>
        <taxon>Pirellulales</taxon>
        <taxon>Lacipirellulaceae</taxon>
        <taxon>Aeoliella</taxon>
    </lineage>
</organism>
<name>A0A518AN95_9BACT</name>
<evidence type="ECO:0000313" key="2">
    <source>
        <dbReference type="EMBL" id="QDU56176.1"/>
    </source>
</evidence>
<evidence type="ECO:0000313" key="3">
    <source>
        <dbReference type="Proteomes" id="UP000315750"/>
    </source>
</evidence>
<dbReference type="Proteomes" id="UP000315750">
    <property type="component" value="Chromosome"/>
</dbReference>
<protein>
    <recommendedName>
        <fullName evidence="4">Lipoprotein</fullName>
    </recommendedName>
</protein>
<dbReference type="EMBL" id="CP036278">
    <property type="protein sequence ID" value="QDU56176.1"/>
    <property type="molecule type" value="Genomic_DNA"/>
</dbReference>
<evidence type="ECO:0000256" key="1">
    <source>
        <dbReference type="SAM" id="SignalP"/>
    </source>
</evidence>
<accession>A0A518AN95</accession>
<dbReference type="PROSITE" id="PS51257">
    <property type="entry name" value="PROKAR_LIPOPROTEIN"/>
    <property type="match status" value="1"/>
</dbReference>
<proteinExistence type="predicted"/>
<reference evidence="2 3" key="1">
    <citation type="submission" date="2019-02" db="EMBL/GenBank/DDBJ databases">
        <title>Deep-cultivation of Planctomycetes and their phenomic and genomic characterization uncovers novel biology.</title>
        <authorList>
            <person name="Wiegand S."/>
            <person name="Jogler M."/>
            <person name="Boedeker C."/>
            <person name="Pinto D."/>
            <person name="Vollmers J."/>
            <person name="Rivas-Marin E."/>
            <person name="Kohn T."/>
            <person name="Peeters S.H."/>
            <person name="Heuer A."/>
            <person name="Rast P."/>
            <person name="Oberbeckmann S."/>
            <person name="Bunk B."/>
            <person name="Jeske O."/>
            <person name="Meyerdierks A."/>
            <person name="Storesund J.E."/>
            <person name="Kallscheuer N."/>
            <person name="Luecker S."/>
            <person name="Lage O.M."/>
            <person name="Pohl T."/>
            <person name="Merkel B.J."/>
            <person name="Hornburger P."/>
            <person name="Mueller R.-W."/>
            <person name="Bruemmer F."/>
            <person name="Labrenz M."/>
            <person name="Spormann A.M."/>
            <person name="Op den Camp H."/>
            <person name="Overmann J."/>
            <person name="Amann R."/>
            <person name="Jetten M.S.M."/>
            <person name="Mascher T."/>
            <person name="Medema M.H."/>
            <person name="Devos D.P."/>
            <person name="Kaster A.-K."/>
            <person name="Ovreas L."/>
            <person name="Rohde M."/>
            <person name="Galperin M.Y."/>
            <person name="Jogler C."/>
        </authorList>
    </citation>
    <scope>NUCLEOTIDE SEQUENCE [LARGE SCALE GENOMIC DNA]</scope>
    <source>
        <strain evidence="2 3">Pan181</strain>
    </source>
</reference>
<feature type="chain" id="PRO_5021996174" description="Lipoprotein" evidence="1">
    <location>
        <begin position="24"/>
        <end position="158"/>
    </location>
</feature>
<gene>
    <name evidence="2" type="ORF">Pan181_23810</name>
</gene>
<keyword evidence="3" id="KW-1185">Reference proteome</keyword>
<keyword evidence="1" id="KW-0732">Signal</keyword>
<feature type="signal peptide" evidence="1">
    <location>
        <begin position="1"/>
        <end position="23"/>
    </location>
</feature>